<dbReference type="EMBL" id="JAVRQU010000001">
    <property type="protein sequence ID" value="KAK5708059.1"/>
    <property type="molecule type" value="Genomic_DNA"/>
</dbReference>
<reference evidence="1" key="1">
    <citation type="submission" date="2023-08" db="EMBL/GenBank/DDBJ databases">
        <title>Black Yeasts Isolated from many extreme environments.</title>
        <authorList>
            <person name="Coleine C."/>
            <person name="Stajich J.E."/>
            <person name="Selbmann L."/>
        </authorList>
    </citation>
    <scope>NUCLEOTIDE SEQUENCE</scope>
    <source>
        <strain evidence="1">CCFEE 5810</strain>
    </source>
</reference>
<proteinExistence type="predicted"/>
<dbReference type="AlphaFoldDB" id="A0AAN8A5Y4"/>
<organism evidence="1 2">
    <name type="scientific">Elasticomyces elasticus</name>
    <dbReference type="NCBI Taxonomy" id="574655"/>
    <lineage>
        <taxon>Eukaryota</taxon>
        <taxon>Fungi</taxon>
        <taxon>Dikarya</taxon>
        <taxon>Ascomycota</taxon>
        <taxon>Pezizomycotina</taxon>
        <taxon>Dothideomycetes</taxon>
        <taxon>Dothideomycetidae</taxon>
        <taxon>Mycosphaerellales</taxon>
        <taxon>Teratosphaeriaceae</taxon>
        <taxon>Elasticomyces</taxon>
    </lineage>
</organism>
<evidence type="ECO:0000313" key="1">
    <source>
        <dbReference type="EMBL" id="KAK5708059.1"/>
    </source>
</evidence>
<dbReference type="Proteomes" id="UP001310594">
    <property type="component" value="Unassembled WGS sequence"/>
</dbReference>
<comment type="caution">
    <text evidence="1">The sequence shown here is derived from an EMBL/GenBank/DDBJ whole genome shotgun (WGS) entry which is preliminary data.</text>
</comment>
<name>A0AAN8A5Y4_9PEZI</name>
<sequence>MSCDHESIEADLRTLTITLVDTLINTRDLESPFIATRLAPRMHTVGPQTGHTCRSRAELLKNIRATVQTNPGYRLDLSDDGVYVEIDRVRGWGTVWLVAAVRGFLPGEEKGQLGREWVAKLDWRWRGSLGHGSVGAEECGQWVCIRLAGMTGSSGLLRGL</sequence>
<accession>A0AAN8A5Y4</accession>
<evidence type="ECO:0000313" key="2">
    <source>
        <dbReference type="Proteomes" id="UP001310594"/>
    </source>
</evidence>
<protein>
    <submittedName>
        <fullName evidence="1">Uncharacterized protein</fullName>
    </submittedName>
</protein>
<gene>
    <name evidence="1" type="ORF">LTR97_000599</name>
</gene>